<evidence type="ECO:0000313" key="4">
    <source>
        <dbReference type="Proteomes" id="UP001627154"/>
    </source>
</evidence>
<evidence type="ECO:0000256" key="1">
    <source>
        <dbReference type="SAM" id="Coils"/>
    </source>
</evidence>
<proteinExistence type="predicted"/>
<dbReference type="Proteomes" id="UP001627154">
    <property type="component" value="Unassembled WGS sequence"/>
</dbReference>
<protein>
    <submittedName>
        <fullName evidence="3">Uncharacterized protein</fullName>
    </submittedName>
</protein>
<evidence type="ECO:0000313" key="3">
    <source>
        <dbReference type="EMBL" id="KAL3386952.1"/>
    </source>
</evidence>
<evidence type="ECO:0000256" key="2">
    <source>
        <dbReference type="SAM" id="MobiDB-lite"/>
    </source>
</evidence>
<comment type="caution">
    <text evidence="3">The sequence shown here is derived from an EMBL/GenBank/DDBJ whole genome shotgun (WGS) entry which is preliminary data.</text>
</comment>
<feature type="region of interest" description="Disordered" evidence="2">
    <location>
        <begin position="1"/>
        <end position="44"/>
    </location>
</feature>
<reference evidence="3 4" key="1">
    <citation type="journal article" date="2024" name="bioRxiv">
        <title>A reference genome for Trichogramma kaykai: A tiny desert-dwelling parasitoid wasp with competing sex-ratio distorters.</title>
        <authorList>
            <person name="Culotta J."/>
            <person name="Lindsey A.R."/>
        </authorList>
    </citation>
    <scope>NUCLEOTIDE SEQUENCE [LARGE SCALE GENOMIC DNA]</scope>
    <source>
        <strain evidence="3 4">KSX58</strain>
    </source>
</reference>
<accession>A0ABD2W387</accession>
<keyword evidence="1" id="KW-0175">Coiled coil</keyword>
<feature type="compositionally biased region" description="Basic and acidic residues" evidence="2">
    <location>
        <begin position="18"/>
        <end position="31"/>
    </location>
</feature>
<dbReference type="AlphaFoldDB" id="A0ABD2W387"/>
<dbReference type="EMBL" id="JBJJXI010000142">
    <property type="protein sequence ID" value="KAL3386952.1"/>
    <property type="molecule type" value="Genomic_DNA"/>
</dbReference>
<feature type="coiled-coil region" evidence="1">
    <location>
        <begin position="50"/>
        <end position="84"/>
    </location>
</feature>
<gene>
    <name evidence="3" type="ORF">TKK_017722</name>
</gene>
<feature type="compositionally biased region" description="Polar residues" evidence="2">
    <location>
        <begin position="180"/>
        <end position="195"/>
    </location>
</feature>
<feature type="region of interest" description="Disordered" evidence="2">
    <location>
        <begin position="179"/>
        <end position="210"/>
    </location>
</feature>
<sequence>MTKESTWVPSPTENSNNPEKKIEEDKTKDTQDVESETGQSEMSETVYIQVSSLNETLQKQTETLKVLAETMKEIRADLKNQQQRTESMTSSFLEFARDQTKCQDANAVQKQNLAPKRNFSEYKLTSKSNFALWLDLLQSELESFSLKYLIDEKCEEESERKGRSTMQGQIRPHQILAEMTTGNRTDNGQSTTSKQSTRGTTRESTEGTTTEQIIAAQKPRMLNIATDATTESQDTGHSIVLSPPTTNGTVTYATMYVITKERTAPTQCEEGLRNIKFKEDITECEICIRAEMEKLPFLNQRENFIYRAQAEKLQSEIEEKRDVDTYANIAATCKDPVSYREAMRSTESTEWQRAIDEELKSMEGNEISLETKTPTEEGSVVRASLAFHRGQYFTAKPPLRQRLDSLY</sequence>
<keyword evidence="4" id="KW-1185">Reference proteome</keyword>
<name>A0ABD2W387_9HYME</name>
<organism evidence="3 4">
    <name type="scientific">Trichogramma kaykai</name>
    <dbReference type="NCBI Taxonomy" id="54128"/>
    <lineage>
        <taxon>Eukaryota</taxon>
        <taxon>Metazoa</taxon>
        <taxon>Ecdysozoa</taxon>
        <taxon>Arthropoda</taxon>
        <taxon>Hexapoda</taxon>
        <taxon>Insecta</taxon>
        <taxon>Pterygota</taxon>
        <taxon>Neoptera</taxon>
        <taxon>Endopterygota</taxon>
        <taxon>Hymenoptera</taxon>
        <taxon>Apocrita</taxon>
        <taxon>Proctotrupomorpha</taxon>
        <taxon>Chalcidoidea</taxon>
        <taxon>Trichogrammatidae</taxon>
        <taxon>Trichogramma</taxon>
    </lineage>
</organism>
<feature type="compositionally biased region" description="Polar residues" evidence="2">
    <location>
        <begin position="1"/>
        <end position="17"/>
    </location>
</feature>